<dbReference type="AlphaFoldDB" id="A0A1U7HS82"/>
<dbReference type="OrthoDB" id="483014at2"/>
<organism evidence="1 2">
    <name type="scientific">Chroogloeocystis siderophila 5.2 s.c.1</name>
    <dbReference type="NCBI Taxonomy" id="247279"/>
    <lineage>
        <taxon>Bacteria</taxon>
        <taxon>Bacillati</taxon>
        <taxon>Cyanobacteriota</taxon>
        <taxon>Cyanophyceae</taxon>
        <taxon>Oscillatoriophycideae</taxon>
        <taxon>Chroococcales</taxon>
        <taxon>Chroococcaceae</taxon>
        <taxon>Chroogloeocystis</taxon>
    </lineage>
</organism>
<gene>
    <name evidence="1" type="ORF">NIES1031_11070</name>
</gene>
<comment type="caution">
    <text evidence="1">The sequence shown here is derived from an EMBL/GenBank/DDBJ whole genome shotgun (WGS) entry which is preliminary data.</text>
</comment>
<dbReference type="SUPFAM" id="SSF56300">
    <property type="entry name" value="Metallo-dependent phosphatases"/>
    <property type="match status" value="1"/>
</dbReference>
<protein>
    <submittedName>
        <fullName evidence="1">Metallophosphatase</fullName>
    </submittedName>
</protein>
<keyword evidence="2" id="KW-1185">Reference proteome</keyword>
<dbReference type="STRING" id="247279.NIES1031_11070"/>
<reference evidence="1 2" key="1">
    <citation type="submission" date="2016-11" db="EMBL/GenBank/DDBJ databases">
        <title>Draft Genome Sequences of Nine Cyanobacterial Strains from Diverse Habitats.</title>
        <authorList>
            <person name="Zhu T."/>
            <person name="Hou S."/>
            <person name="Lu X."/>
            <person name="Hess W.R."/>
        </authorList>
    </citation>
    <scope>NUCLEOTIDE SEQUENCE [LARGE SCALE GENOMIC DNA]</scope>
    <source>
        <strain evidence="1 2">5.2 s.c.1</strain>
    </source>
</reference>
<proteinExistence type="predicted"/>
<dbReference type="RefSeq" id="WP_073549593.1">
    <property type="nucleotide sequence ID" value="NZ_CAWMVK010000042.1"/>
</dbReference>
<dbReference type="Proteomes" id="UP000185984">
    <property type="component" value="Unassembled WGS sequence"/>
</dbReference>
<evidence type="ECO:0000313" key="2">
    <source>
        <dbReference type="Proteomes" id="UP000185984"/>
    </source>
</evidence>
<sequence>MGYWAILSGVEGNLAAYEAVLGDIRQRDVEEIYILGDLVGPHADCEKLVQRVQNPRQGELPPQVCKGWWEEQCLILHGVGATGDASELMHKYGAEIIEVLWKSVSRQTVEWLRKLDFGFHDLDCLLIHGSTLGVDDELTPETPAPQMLDRLLRGEAQTLFCGRSGLAFQYQVQFGSITASVATLDAQEPPCAITTQPRQVIGVGSVGKLPEIAIYTLFDPEVNRVQFKTVNYTVKKSY</sequence>
<dbReference type="EMBL" id="MRCC01000008">
    <property type="protein sequence ID" value="OKH26453.1"/>
    <property type="molecule type" value="Genomic_DNA"/>
</dbReference>
<accession>A0A1U7HS82</accession>
<dbReference type="InterPro" id="IPR029052">
    <property type="entry name" value="Metallo-depent_PP-like"/>
</dbReference>
<dbReference type="Gene3D" id="3.60.21.10">
    <property type="match status" value="1"/>
</dbReference>
<evidence type="ECO:0000313" key="1">
    <source>
        <dbReference type="EMBL" id="OKH26453.1"/>
    </source>
</evidence>
<name>A0A1U7HS82_9CHRO</name>